<comment type="caution">
    <text evidence="1">The sequence shown here is derived from an EMBL/GenBank/DDBJ whole genome shotgun (WGS) entry which is preliminary data.</text>
</comment>
<gene>
    <name evidence="1" type="ORF">CHS0354_009417</name>
</gene>
<protein>
    <submittedName>
        <fullName evidence="1">Uncharacterized protein</fullName>
    </submittedName>
</protein>
<dbReference type="PANTHER" id="PTHR34759:SF1">
    <property type="entry name" value="SPERMATOGENESIS-ASSOCIATED PROTEIN 48"/>
    <property type="match status" value="1"/>
</dbReference>
<dbReference type="InterPro" id="IPR027867">
    <property type="entry name" value="SPATA48"/>
</dbReference>
<reference evidence="1" key="3">
    <citation type="submission" date="2023-05" db="EMBL/GenBank/DDBJ databases">
        <authorList>
            <person name="Smith C.H."/>
        </authorList>
    </citation>
    <scope>NUCLEOTIDE SEQUENCE</scope>
    <source>
        <strain evidence="1">CHS0354</strain>
        <tissue evidence="1">Mantle</tissue>
    </source>
</reference>
<evidence type="ECO:0000313" key="1">
    <source>
        <dbReference type="EMBL" id="KAK3603434.1"/>
    </source>
</evidence>
<keyword evidence="2" id="KW-1185">Reference proteome</keyword>
<dbReference type="EMBL" id="JAEAOA010000609">
    <property type="protein sequence ID" value="KAK3603434.1"/>
    <property type="molecule type" value="Genomic_DNA"/>
</dbReference>
<dbReference type="Proteomes" id="UP001195483">
    <property type="component" value="Unassembled WGS sequence"/>
</dbReference>
<dbReference type="AlphaFoldDB" id="A0AAE0W715"/>
<organism evidence="1 2">
    <name type="scientific">Potamilus streckersoni</name>
    <dbReference type="NCBI Taxonomy" id="2493646"/>
    <lineage>
        <taxon>Eukaryota</taxon>
        <taxon>Metazoa</taxon>
        <taxon>Spiralia</taxon>
        <taxon>Lophotrochozoa</taxon>
        <taxon>Mollusca</taxon>
        <taxon>Bivalvia</taxon>
        <taxon>Autobranchia</taxon>
        <taxon>Heteroconchia</taxon>
        <taxon>Palaeoheterodonta</taxon>
        <taxon>Unionida</taxon>
        <taxon>Unionoidea</taxon>
        <taxon>Unionidae</taxon>
        <taxon>Ambleminae</taxon>
        <taxon>Lampsilini</taxon>
        <taxon>Potamilus</taxon>
    </lineage>
</organism>
<evidence type="ECO:0000313" key="2">
    <source>
        <dbReference type="Proteomes" id="UP001195483"/>
    </source>
</evidence>
<sequence length="300" mass="34560">MCEVTSSVHISCYRDHYCAKPFLSQAFGYQTLPSLARTYQCQQPTKQPGNIDEKHKLNEKGLLSVHPSCILNVPKSARSKKYKHTEPVLPKPKRVFQTKFGPMDEDMIDAIVHNSRYTSQTKRMAAEYALPIYQVPQPTDTRELAADMVCLKVQKYNPQPAEWQQVMDWDRYQPRASVNRPETPNTREKLLKRRAKVRDADGSKEIADETLQQDKLPKVFKAKCPGYAGYIPMCLPETKHEPREENEHLISTMMASFREFPSELFQRPAAGRQAPFSKLITVTYPFNPYNNSCKMKLKIS</sequence>
<proteinExistence type="predicted"/>
<dbReference type="PANTHER" id="PTHR34759">
    <property type="entry name" value="SPERMATOGENESIS-ASSOCIATED PROTEIN 48"/>
    <property type="match status" value="1"/>
</dbReference>
<name>A0AAE0W715_9BIVA</name>
<reference evidence="1" key="1">
    <citation type="journal article" date="2021" name="Genome Biol. Evol.">
        <title>A High-Quality Reference Genome for a Parasitic Bivalve with Doubly Uniparental Inheritance (Bivalvia: Unionida).</title>
        <authorList>
            <person name="Smith C.H."/>
        </authorList>
    </citation>
    <scope>NUCLEOTIDE SEQUENCE</scope>
    <source>
        <strain evidence="1">CHS0354</strain>
    </source>
</reference>
<reference evidence="1" key="2">
    <citation type="journal article" date="2021" name="Genome Biol. Evol.">
        <title>Developing a high-quality reference genome for a parasitic bivalve with doubly uniparental inheritance (Bivalvia: Unionida).</title>
        <authorList>
            <person name="Smith C.H."/>
        </authorList>
    </citation>
    <scope>NUCLEOTIDE SEQUENCE</scope>
    <source>
        <strain evidence="1">CHS0354</strain>
        <tissue evidence="1">Mantle</tissue>
    </source>
</reference>
<accession>A0AAE0W715</accession>